<keyword evidence="4" id="KW-0804">Transcription</keyword>
<comment type="similarity">
    <text evidence="1">Belongs to the AfsR/DnrI/RedD regulatory family.</text>
</comment>
<dbReference type="SUPFAM" id="SSF48452">
    <property type="entry name" value="TPR-like"/>
    <property type="match status" value="2"/>
</dbReference>
<evidence type="ECO:0000256" key="4">
    <source>
        <dbReference type="ARBA" id="ARBA00023163"/>
    </source>
</evidence>
<dbReference type="SMART" id="SM00028">
    <property type="entry name" value="TPR"/>
    <property type="match status" value="4"/>
</dbReference>
<dbReference type="PRINTS" id="PR00364">
    <property type="entry name" value="DISEASERSIST"/>
</dbReference>
<dbReference type="SMART" id="SM00862">
    <property type="entry name" value="Trans_reg_C"/>
    <property type="match status" value="1"/>
</dbReference>
<dbReference type="SMART" id="SM01043">
    <property type="entry name" value="BTAD"/>
    <property type="match status" value="1"/>
</dbReference>
<organism evidence="8 9">
    <name type="scientific">Paractinoplanes durhamensis</name>
    <dbReference type="NCBI Taxonomy" id="113563"/>
    <lineage>
        <taxon>Bacteria</taxon>
        <taxon>Bacillati</taxon>
        <taxon>Actinomycetota</taxon>
        <taxon>Actinomycetes</taxon>
        <taxon>Micromonosporales</taxon>
        <taxon>Micromonosporaceae</taxon>
        <taxon>Paractinoplanes</taxon>
    </lineage>
</organism>
<feature type="DNA-binding region" description="OmpR/PhoB-type" evidence="6">
    <location>
        <begin position="1"/>
        <end position="93"/>
    </location>
</feature>
<dbReference type="PANTHER" id="PTHR35807:SF1">
    <property type="entry name" value="TRANSCRIPTIONAL REGULATOR REDD"/>
    <property type="match status" value="1"/>
</dbReference>
<evidence type="ECO:0000256" key="6">
    <source>
        <dbReference type="PROSITE-ProRule" id="PRU01091"/>
    </source>
</evidence>
<dbReference type="InterPro" id="IPR011990">
    <property type="entry name" value="TPR-like_helical_dom_sf"/>
</dbReference>
<dbReference type="SMART" id="SM00382">
    <property type="entry name" value="AAA"/>
    <property type="match status" value="1"/>
</dbReference>
<evidence type="ECO:0000256" key="3">
    <source>
        <dbReference type="ARBA" id="ARBA00023125"/>
    </source>
</evidence>
<dbReference type="PROSITE" id="PS50005">
    <property type="entry name" value="TPR"/>
    <property type="match status" value="1"/>
</dbReference>
<dbReference type="Proteomes" id="UP000637628">
    <property type="component" value="Unassembled WGS sequence"/>
</dbReference>
<dbReference type="InterPro" id="IPR036388">
    <property type="entry name" value="WH-like_DNA-bd_sf"/>
</dbReference>
<accession>A0ABQ3YNM2</accession>
<protein>
    <submittedName>
        <fullName evidence="8">SARP family transcriptional regulator</fullName>
    </submittedName>
</protein>
<keyword evidence="2" id="KW-0805">Transcription regulation</keyword>
<evidence type="ECO:0000313" key="9">
    <source>
        <dbReference type="Proteomes" id="UP000637628"/>
    </source>
</evidence>
<keyword evidence="9" id="KW-1185">Reference proteome</keyword>
<dbReference type="InterPro" id="IPR019734">
    <property type="entry name" value="TPR_rpt"/>
</dbReference>
<dbReference type="Gene3D" id="1.10.10.10">
    <property type="entry name" value="Winged helix-like DNA-binding domain superfamily/Winged helix DNA-binding domain"/>
    <property type="match status" value="1"/>
</dbReference>
<dbReference type="InterPro" id="IPR005158">
    <property type="entry name" value="BTAD"/>
</dbReference>
<dbReference type="Pfam" id="PF00486">
    <property type="entry name" value="Trans_reg_C"/>
    <property type="match status" value="1"/>
</dbReference>
<dbReference type="Pfam" id="PF03704">
    <property type="entry name" value="BTAD"/>
    <property type="match status" value="1"/>
</dbReference>
<keyword evidence="5" id="KW-0802">TPR repeat</keyword>
<name>A0ABQ3YNM2_9ACTN</name>
<comment type="caution">
    <text evidence="8">The sequence shown here is derived from an EMBL/GenBank/DDBJ whole genome shotgun (WGS) entry which is preliminary data.</text>
</comment>
<dbReference type="Gene3D" id="3.40.50.300">
    <property type="entry name" value="P-loop containing nucleotide triphosphate hydrolases"/>
    <property type="match status" value="1"/>
</dbReference>
<dbReference type="InterPro" id="IPR001867">
    <property type="entry name" value="OmpR/PhoB-type_DNA-bd"/>
</dbReference>
<dbReference type="CDD" id="cd15831">
    <property type="entry name" value="BTAD"/>
    <property type="match status" value="1"/>
</dbReference>
<evidence type="ECO:0000256" key="5">
    <source>
        <dbReference type="PROSITE-ProRule" id="PRU00339"/>
    </source>
</evidence>
<dbReference type="Pfam" id="PF13424">
    <property type="entry name" value="TPR_12"/>
    <property type="match status" value="1"/>
</dbReference>
<sequence length="939" mass="101222">MVLLMRILGPVEAEVDGRALALGRRRERCLLAVLLARLGQVVSTEDLIELLWGEDAPDSARRSLHAHVARLRRALADTGAELTGTAGGYLIRADPQTVDAYEFRALVQAARRSPVPVERARLLRRALDLWRGDALAELSESDLRTRICAEWDELRTQAVEERILADLDAGADDVVAELRGLVTASPSRERPVALLMLALYRTGRRAEALDAYQDNYRHLVAALGVEPGRMLDALHTAMLRDDPILDAPAQQVLQSTAAGPAAVPQELPSPVTGFAGRAGQLAELDRVRAGPVIAIVGAGGVGKTTLAVHWAHHVRAEFPDGQLYVNLRGFDPDGRPVAPGEALRGFLDALGVPAERIPAGVAGQAGLFRSLLADRRMLVLLDNARDAEQVRPLLPGTAGSLVVLTSRSQLTSLVATHGTQPLALDLLTEADARELLARRLGEGRLAAEPTAVTALIRACARLPLALAVAAARLRYDDFPIAAVVAELADAAQRWAALDAGEPATQVQAVLSWSYTVLPPDAAHLFRLLGLHPGPEISVASAAALAGRPAAETQRLLTTLRRASMLVESAPGRYAFHDLLRAFAADLGHRHDDGASRQTARGRLLDHYVATACAADHLLNPARNAMVIRFEPTTPECFADYRAAADWLTVEQPVLLAALPAAADHGFEARAWQLAWALHTHLVRRGDWAAGETAWRAALPCAVKLGHLPAQGLAHRLLGYALTLLLRYDEALDHLAAALTAYTEAGDQSGLGDTEYNISLLWSRQQIADRALQHAEHALAAYRLAGHRSGQAYALNSVGWHSAQLGDRRRGLDCCGQALELFREARDATGEAATWDSIGFFHSQKGDPDSAEPCYRRALDLFREQGDRYNEADVLNHLAEAQRAMGRTTAARDTWTAALDILLALDHPDAGNIRTALADLDQSGRTTGVGEPATHVTVMR</sequence>
<dbReference type="InterPro" id="IPR051677">
    <property type="entry name" value="AfsR-DnrI-RedD_regulator"/>
</dbReference>
<keyword evidence="3 6" id="KW-0238">DNA-binding</keyword>
<dbReference type="SUPFAM" id="SSF46894">
    <property type="entry name" value="C-terminal effector domain of the bipartite response regulators"/>
    <property type="match status" value="1"/>
</dbReference>
<dbReference type="InterPro" id="IPR002182">
    <property type="entry name" value="NB-ARC"/>
</dbReference>
<dbReference type="SUPFAM" id="SSF52540">
    <property type="entry name" value="P-loop containing nucleoside triphosphate hydrolases"/>
    <property type="match status" value="1"/>
</dbReference>
<dbReference type="EMBL" id="BOML01000005">
    <property type="protein sequence ID" value="GID99177.1"/>
    <property type="molecule type" value="Genomic_DNA"/>
</dbReference>
<dbReference type="InterPro" id="IPR027417">
    <property type="entry name" value="P-loop_NTPase"/>
</dbReference>
<dbReference type="PANTHER" id="PTHR35807">
    <property type="entry name" value="TRANSCRIPTIONAL REGULATOR REDD-RELATED"/>
    <property type="match status" value="1"/>
</dbReference>
<proteinExistence type="inferred from homology"/>
<evidence type="ECO:0000256" key="2">
    <source>
        <dbReference type="ARBA" id="ARBA00023015"/>
    </source>
</evidence>
<evidence type="ECO:0000313" key="8">
    <source>
        <dbReference type="EMBL" id="GID99177.1"/>
    </source>
</evidence>
<dbReference type="Gene3D" id="1.25.40.10">
    <property type="entry name" value="Tetratricopeptide repeat domain"/>
    <property type="match status" value="2"/>
</dbReference>
<evidence type="ECO:0000259" key="7">
    <source>
        <dbReference type="PROSITE" id="PS51755"/>
    </source>
</evidence>
<dbReference type="InterPro" id="IPR003593">
    <property type="entry name" value="AAA+_ATPase"/>
</dbReference>
<dbReference type="PROSITE" id="PS51755">
    <property type="entry name" value="OMPR_PHOB"/>
    <property type="match status" value="1"/>
</dbReference>
<evidence type="ECO:0000256" key="1">
    <source>
        <dbReference type="ARBA" id="ARBA00005820"/>
    </source>
</evidence>
<dbReference type="CDD" id="cd00383">
    <property type="entry name" value="trans_reg_C"/>
    <property type="match status" value="1"/>
</dbReference>
<reference evidence="8 9" key="1">
    <citation type="submission" date="2021-01" db="EMBL/GenBank/DDBJ databases">
        <title>Whole genome shotgun sequence of Actinoplanes durhamensis NBRC 14914.</title>
        <authorList>
            <person name="Komaki H."/>
            <person name="Tamura T."/>
        </authorList>
    </citation>
    <scope>NUCLEOTIDE SEQUENCE [LARGE SCALE GENOMIC DNA]</scope>
    <source>
        <strain evidence="8 9">NBRC 14914</strain>
    </source>
</reference>
<feature type="domain" description="OmpR/PhoB-type" evidence="7">
    <location>
        <begin position="1"/>
        <end position="93"/>
    </location>
</feature>
<gene>
    <name evidence="8" type="ORF">Adu01nite_05280</name>
</gene>
<feature type="repeat" description="TPR" evidence="5">
    <location>
        <begin position="831"/>
        <end position="864"/>
    </location>
</feature>
<dbReference type="InterPro" id="IPR016032">
    <property type="entry name" value="Sig_transdc_resp-reg_C-effctor"/>
</dbReference>
<dbReference type="Pfam" id="PF00931">
    <property type="entry name" value="NB-ARC"/>
    <property type="match status" value="1"/>
</dbReference>